<sequence length="470" mass="52821">MDHPPNPPIQPKLKVERVQGDVAGGHALTPPLNAILLGDDIEQEIRAYAAPAFFDFNPVIVDPIIEADRFELKPAMFQMLQIFHGLASEDPYRHLQYFMQVANSSKVEEFVIDASSNKALLLKHYAEAFDILEEISRNKHQRSKSRAVSSTTSKGLANDDVVANLNSKISKLADIGMKSISHSDAGASKAKVNSMQNVSCPYCKREHHFEDCPGNPPSVFYLGNPQPNMGNNQQAAPKHPETMTLEDMFKAYMAKNETYMMKNDTTIQSLAASLGNIDMKTLTHVDPNVPAIHNVLNPEDESEVDRTSITMIVRKTMTNITKLVNSSEQIVEPQGNTSEEVNPIFRTVNVGSFVPKEYTPMPPYPKRLQKRNQDTQFRKFLDVMKQLRINIPLVEALKQMPTYVRFLKDILTKKHRLDEFDMVCLTKECSTILSSKILEKMKYPGSFTIPIAIGDQKIGQALCDREQASI</sequence>
<dbReference type="KEGG" id="mcha:111025234"/>
<dbReference type="PANTHER" id="PTHR33067">
    <property type="entry name" value="RNA-DIRECTED DNA POLYMERASE-RELATED"/>
    <property type="match status" value="1"/>
</dbReference>
<proteinExistence type="predicted"/>
<organism evidence="1 2">
    <name type="scientific">Momordica charantia</name>
    <name type="common">Bitter gourd</name>
    <name type="synonym">Balsam pear</name>
    <dbReference type="NCBI Taxonomy" id="3673"/>
    <lineage>
        <taxon>Eukaryota</taxon>
        <taxon>Viridiplantae</taxon>
        <taxon>Streptophyta</taxon>
        <taxon>Embryophyta</taxon>
        <taxon>Tracheophyta</taxon>
        <taxon>Spermatophyta</taxon>
        <taxon>Magnoliopsida</taxon>
        <taxon>eudicotyledons</taxon>
        <taxon>Gunneridae</taxon>
        <taxon>Pentapetalae</taxon>
        <taxon>rosids</taxon>
        <taxon>fabids</taxon>
        <taxon>Cucurbitales</taxon>
        <taxon>Cucurbitaceae</taxon>
        <taxon>Momordiceae</taxon>
        <taxon>Momordica</taxon>
    </lineage>
</organism>
<gene>
    <name evidence="2" type="primary">LOC111025234</name>
</gene>
<evidence type="ECO:0000313" key="2">
    <source>
        <dbReference type="RefSeq" id="XP_022158768.1"/>
    </source>
</evidence>
<dbReference type="RefSeq" id="XP_022158768.1">
    <property type="nucleotide sequence ID" value="XM_022303076.1"/>
</dbReference>
<dbReference type="Proteomes" id="UP000504603">
    <property type="component" value="Unplaced"/>
</dbReference>
<dbReference type="GeneID" id="111025234"/>
<name>A0A6J1DX14_MOMCH</name>
<accession>A0A6J1DX14</accession>
<keyword evidence="1" id="KW-1185">Reference proteome</keyword>
<dbReference type="PANTHER" id="PTHR33067:SF9">
    <property type="entry name" value="RNA-DIRECTED DNA POLYMERASE"/>
    <property type="match status" value="1"/>
</dbReference>
<reference evidence="2" key="1">
    <citation type="submission" date="2025-08" db="UniProtKB">
        <authorList>
            <consortium name="RefSeq"/>
        </authorList>
    </citation>
    <scope>IDENTIFICATION</scope>
    <source>
        <strain evidence="2">OHB3-1</strain>
    </source>
</reference>
<evidence type="ECO:0000313" key="1">
    <source>
        <dbReference type="Proteomes" id="UP000504603"/>
    </source>
</evidence>
<dbReference type="AlphaFoldDB" id="A0A6J1DX14"/>
<protein>
    <submittedName>
        <fullName evidence="2">Uncharacterized protein LOC111025234</fullName>
    </submittedName>
</protein>